<organism evidence="3 4">
    <name type="scientific">Oidiodendron maius (strain Zn)</name>
    <dbReference type="NCBI Taxonomy" id="913774"/>
    <lineage>
        <taxon>Eukaryota</taxon>
        <taxon>Fungi</taxon>
        <taxon>Dikarya</taxon>
        <taxon>Ascomycota</taxon>
        <taxon>Pezizomycotina</taxon>
        <taxon>Leotiomycetes</taxon>
        <taxon>Leotiomycetes incertae sedis</taxon>
        <taxon>Myxotrichaceae</taxon>
        <taxon>Oidiodendron</taxon>
    </lineage>
</organism>
<evidence type="ECO:0000313" key="4">
    <source>
        <dbReference type="Proteomes" id="UP000054321"/>
    </source>
</evidence>
<dbReference type="InParanoid" id="A0A0C3GUJ8"/>
<dbReference type="HOGENOM" id="CLU_813764_0_0_1"/>
<dbReference type="PROSITE" id="PS50048">
    <property type="entry name" value="ZN2_CY6_FUNGAL_2"/>
    <property type="match status" value="1"/>
</dbReference>
<reference evidence="3 4" key="1">
    <citation type="submission" date="2014-04" db="EMBL/GenBank/DDBJ databases">
        <authorList>
            <consortium name="DOE Joint Genome Institute"/>
            <person name="Kuo A."/>
            <person name="Martino E."/>
            <person name="Perotto S."/>
            <person name="Kohler A."/>
            <person name="Nagy L.G."/>
            <person name="Floudas D."/>
            <person name="Copeland A."/>
            <person name="Barry K.W."/>
            <person name="Cichocki N."/>
            <person name="Veneault-Fourrey C."/>
            <person name="LaButti K."/>
            <person name="Lindquist E.A."/>
            <person name="Lipzen A."/>
            <person name="Lundell T."/>
            <person name="Morin E."/>
            <person name="Murat C."/>
            <person name="Sun H."/>
            <person name="Tunlid A."/>
            <person name="Henrissat B."/>
            <person name="Grigoriev I.V."/>
            <person name="Hibbett D.S."/>
            <person name="Martin F."/>
            <person name="Nordberg H.P."/>
            <person name="Cantor M.N."/>
            <person name="Hua S.X."/>
        </authorList>
    </citation>
    <scope>NUCLEOTIDE SEQUENCE [LARGE SCALE GENOMIC DNA]</scope>
    <source>
        <strain evidence="3 4">Zn</strain>
    </source>
</reference>
<dbReference type="Pfam" id="PF00172">
    <property type="entry name" value="Zn_clus"/>
    <property type="match status" value="1"/>
</dbReference>
<dbReference type="OrthoDB" id="5429770at2759"/>
<keyword evidence="1" id="KW-0539">Nucleus</keyword>
<evidence type="ECO:0000259" key="2">
    <source>
        <dbReference type="PROSITE" id="PS50048"/>
    </source>
</evidence>
<accession>A0A0C3GUJ8</accession>
<dbReference type="STRING" id="913774.A0A0C3GUJ8"/>
<dbReference type="InterPro" id="IPR001138">
    <property type="entry name" value="Zn2Cys6_DnaBD"/>
</dbReference>
<protein>
    <recommendedName>
        <fullName evidence="2">Zn(2)-C6 fungal-type domain-containing protein</fullName>
    </recommendedName>
</protein>
<dbReference type="InterPro" id="IPR036864">
    <property type="entry name" value="Zn2-C6_fun-type_DNA-bd_sf"/>
</dbReference>
<feature type="domain" description="Zn(2)-C6 fungal-type" evidence="2">
    <location>
        <begin position="10"/>
        <end position="38"/>
    </location>
</feature>
<dbReference type="EMBL" id="KN832878">
    <property type="protein sequence ID" value="KIM99735.1"/>
    <property type="molecule type" value="Genomic_DNA"/>
</dbReference>
<dbReference type="CDD" id="cd00067">
    <property type="entry name" value="GAL4"/>
    <property type="match status" value="1"/>
</dbReference>
<proteinExistence type="predicted"/>
<evidence type="ECO:0000313" key="3">
    <source>
        <dbReference type="EMBL" id="KIM99735.1"/>
    </source>
</evidence>
<sequence>MVYCGKPSKSCRQCRKRDIKCDKKRESCGQCTRAHLICPGYYDESQVIFRDETESIVRKVQIRSPITSSPGPLFSPCVEDRAKALFISRYVFCRTGRFPYMEQFWLSPPHHTHLAACLQAVSLATLALEFCSIEILQSARRQYSLTLHLTNRALLCPHIAQHNATLLTVILLYMYEKLTESQQNNASDGWKHLDGALTILQLSGASQFNDAIRLQLFRQVSMCILLRCLRRGEDLPPGLLSLRKFVDPTDKDGQLEGLLMKFTELKIGTQRGDILGCDIDVELKQLDFELLQICTEPPRWKFSEAMAGYVPDKEFFISLIESINISL</sequence>
<name>A0A0C3GUJ8_OIDMZ</name>
<dbReference type="InterPro" id="IPR053175">
    <property type="entry name" value="DHMBA_Reg_Transcription_Factor"/>
</dbReference>
<dbReference type="GO" id="GO:0008270">
    <property type="term" value="F:zinc ion binding"/>
    <property type="evidence" value="ECO:0007669"/>
    <property type="project" value="InterPro"/>
</dbReference>
<reference evidence="4" key="2">
    <citation type="submission" date="2015-01" db="EMBL/GenBank/DDBJ databases">
        <title>Evolutionary Origins and Diversification of the Mycorrhizal Mutualists.</title>
        <authorList>
            <consortium name="DOE Joint Genome Institute"/>
            <consortium name="Mycorrhizal Genomics Consortium"/>
            <person name="Kohler A."/>
            <person name="Kuo A."/>
            <person name="Nagy L.G."/>
            <person name="Floudas D."/>
            <person name="Copeland A."/>
            <person name="Barry K.W."/>
            <person name="Cichocki N."/>
            <person name="Veneault-Fourrey C."/>
            <person name="LaButti K."/>
            <person name="Lindquist E.A."/>
            <person name="Lipzen A."/>
            <person name="Lundell T."/>
            <person name="Morin E."/>
            <person name="Murat C."/>
            <person name="Riley R."/>
            <person name="Ohm R."/>
            <person name="Sun H."/>
            <person name="Tunlid A."/>
            <person name="Henrissat B."/>
            <person name="Grigoriev I.V."/>
            <person name="Hibbett D.S."/>
            <person name="Martin F."/>
        </authorList>
    </citation>
    <scope>NUCLEOTIDE SEQUENCE [LARGE SCALE GENOMIC DNA]</scope>
    <source>
        <strain evidence="4">Zn</strain>
    </source>
</reference>
<dbReference type="AlphaFoldDB" id="A0A0C3GUJ8"/>
<dbReference type="PANTHER" id="PTHR38791">
    <property type="entry name" value="ZN(II)2CYS6 TRANSCRIPTION FACTOR (EUROFUNG)-RELATED-RELATED"/>
    <property type="match status" value="1"/>
</dbReference>
<gene>
    <name evidence="3" type="ORF">OIDMADRAFT_30139</name>
</gene>
<dbReference type="Gene3D" id="4.10.240.10">
    <property type="entry name" value="Zn(2)-C6 fungal-type DNA-binding domain"/>
    <property type="match status" value="1"/>
</dbReference>
<dbReference type="GO" id="GO:0000981">
    <property type="term" value="F:DNA-binding transcription factor activity, RNA polymerase II-specific"/>
    <property type="evidence" value="ECO:0007669"/>
    <property type="project" value="InterPro"/>
</dbReference>
<dbReference type="Proteomes" id="UP000054321">
    <property type="component" value="Unassembled WGS sequence"/>
</dbReference>
<dbReference type="SUPFAM" id="SSF57701">
    <property type="entry name" value="Zn2/Cys6 DNA-binding domain"/>
    <property type="match status" value="1"/>
</dbReference>
<keyword evidence="4" id="KW-1185">Reference proteome</keyword>
<evidence type="ECO:0000256" key="1">
    <source>
        <dbReference type="ARBA" id="ARBA00023242"/>
    </source>
</evidence>